<dbReference type="Gene3D" id="1.10.510.10">
    <property type="entry name" value="Transferase(Phosphotransferase) domain 1"/>
    <property type="match status" value="1"/>
</dbReference>
<comment type="caution">
    <text evidence="2">The sequence shown here is derived from an EMBL/GenBank/DDBJ whole genome shotgun (WGS) entry which is preliminary data.</text>
</comment>
<dbReference type="Proteomes" id="UP000582974">
    <property type="component" value="Unassembled WGS sequence"/>
</dbReference>
<dbReference type="GO" id="GO:0004674">
    <property type="term" value="F:protein serine/threonine kinase activity"/>
    <property type="evidence" value="ECO:0007669"/>
    <property type="project" value="TreeGrafter"/>
</dbReference>
<evidence type="ECO:0000313" key="2">
    <source>
        <dbReference type="EMBL" id="MBA0124069.1"/>
    </source>
</evidence>
<dbReference type="InterPro" id="IPR008271">
    <property type="entry name" value="Ser/Thr_kinase_AS"/>
</dbReference>
<keyword evidence="2" id="KW-0418">Kinase</keyword>
<dbReference type="AlphaFoldDB" id="A0A838A746"/>
<organism evidence="2 3">
    <name type="scientific">Haloechinothrix aidingensis</name>
    <dbReference type="NCBI Taxonomy" id="2752311"/>
    <lineage>
        <taxon>Bacteria</taxon>
        <taxon>Bacillati</taxon>
        <taxon>Actinomycetota</taxon>
        <taxon>Actinomycetes</taxon>
        <taxon>Pseudonocardiales</taxon>
        <taxon>Pseudonocardiaceae</taxon>
        <taxon>Haloechinothrix</taxon>
    </lineage>
</organism>
<dbReference type="InterPro" id="IPR011009">
    <property type="entry name" value="Kinase-like_dom_sf"/>
</dbReference>
<keyword evidence="3" id="KW-1185">Reference proteome</keyword>
<accession>A0A838A746</accession>
<sequence length="101" mass="10399">MRGSTVLGGRVTSRVDVDEALGITRAVRAALAAAHQQGFVHRDVKPSNILLPDSGGVKLADFGIATALGAVATRLTGTGLMVDTPRYVAPEQAARNPHAGL</sequence>
<dbReference type="PROSITE" id="PS50011">
    <property type="entry name" value="PROTEIN_KINASE_DOM"/>
    <property type="match status" value="1"/>
</dbReference>
<proteinExistence type="predicted"/>
<dbReference type="Pfam" id="PF00069">
    <property type="entry name" value="Pkinase"/>
    <property type="match status" value="1"/>
</dbReference>
<dbReference type="RefSeq" id="WP_180890980.1">
    <property type="nucleotide sequence ID" value="NZ_JACCKD010000001.1"/>
</dbReference>
<dbReference type="PROSITE" id="PS00108">
    <property type="entry name" value="PROTEIN_KINASE_ST"/>
    <property type="match status" value="1"/>
</dbReference>
<protein>
    <submittedName>
        <fullName evidence="2">Protein kinase</fullName>
    </submittedName>
</protein>
<dbReference type="PANTHER" id="PTHR24359:SF1">
    <property type="entry name" value="INHIBITOR OF NUCLEAR FACTOR KAPPA-B KINASE EPSILON SUBUNIT HOMOLOG 1-RELATED"/>
    <property type="match status" value="1"/>
</dbReference>
<dbReference type="EMBL" id="JACCKD010000001">
    <property type="protein sequence ID" value="MBA0124069.1"/>
    <property type="molecule type" value="Genomic_DNA"/>
</dbReference>
<name>A0A838A746_9PSEU</name>
<gene>
    <name evidence="2" type="ORF">H0B56_00760</name>
</gene>
<dbReference type="InterPro" id="IPR000719">
    <property type="entry name" value="Prot_kinase_dom"/>
</dbReference>
<evidence type="ECO:0000259" key="1">
    <source>
        <dbReference type="PROSITE" id="PS50011"/>
    </source>
</evidence>
<reference evidence="2 3" key="1">
    <citation type="submission" date="2020-07" db="EMBL/GenBank/DDBJ databases">
        <title>Genome of Haloechinothrix sp.</title>
        <authorList>
            <person name="Tang S.-K."/>
            <person name="Yang L."/>
            <person name="Zhu W.-Y."/>
        </authorList>
    </citation>
    <scope>NUCLEOTIDE SEQUENCE [LARGE SCALE GENOMIC DNA]</scope>
    <source>
        <strain evidence="2 3">YIM 98757</strain>
    </source>
</reference>
<keyword evidence="2" id="KW-0808">Transferase</keyword>
<dbReference type="GO" id="GO:0005524">
    <property type="term" value="F:ATP binding"/>
    <property type="evidence" value="ECO:0007669"/>
    <property type="project" value="InterPro"/>
</dbReference>
<evidence type="ECO:0000313" key="3">
    <source>
        <dbReference type="Proteomes" id="UP000582974"/>
    </source>
</evidence>
<feature type="domain" description="Protein kinase" evidence="1">
    <location>
        <begin position="1"/>
        <end position="101"/>
    </location>
</feature>
<dbReference type="PANTHER" id="PTHR24359">
    <property type="entry name" value="SERINE/THREONINE-PROTEIN KINASE SBK1"/>
    <property type="match status" value="1"/>
</dbReference>
<dbReference type="SUPFAM" id="SSF56112">
    <property type="entry name" value="Protein kinase-like (PK-like)"/>
    <property type="match status" value="1"/>
</dbReference>